<evidence type="ECO:0000313" key="5">
    <source>
        <dbReference type="Proteomes" id="UP000277864"/>
    </source>
</evidence>
<feature type="chain" id="PRO_5018764474" evidence="2">
    <location>
        <begin position="26"/>
        <end position="304"/>
    </location>
</feature>
<organism evidence="4 5">
    <name type="scientific">Vagococcus humatus</name>
    <dbReference type="NCBI Taxonomy" id="1889241"/>
    <lineage>
        <taxon>Bacteria</taxon>
        <taxon>Bacillati</taxon>
        <taxon>Bacillota</taxon>
        <taxon>Bacilli</taxon>
        <taxon>Lactobacillales</taxon>
        <taxon>Enterococcaceae</taxon>
        <taxon>Vagococcus</taxon>
    </lineage>
</organism>
<gene>
    <name evidence="4" type="ORF">C7P63_01600</name>
</gene>
<dbReference type="EMBL" id="PXZH01000001">
    <property type="protein sequence ID" value="RST89800.1"/>
    <property type="molecule type" value="Genomic_DNA"/>
</dbReference>
<dbReference type="Proteomes" id="UP000277864">
    <property type="component" value="Unassembled WGS sequence"/>
</dbReference>
<name>A0A3R9YKG5_9ENTE</name>
<comment type="caution">
    <text evidence="4">The sequence shown here is derived from an EMBL/GenBank/DDBJ whole genome shotgun (WGS) entry which is preliminary data.</text>
</comment>
<evidence type="ECO:0000256" key="1">
    <source>
        <dbReference type="SAM" id="MobiDB-lite"/>
    </source>
</evidence>
<feature type="signal peptide" evidence="2">
    <location>
        <begin position="1"/>
        <end position="25"/>
    </location>
</feature>
<proteinExistence type="predicted"/>
<keyword evidence="5" id="KW-1185">Reference proteome</keyword>
<dbReference type="AlphaFoldDB" id="A0A3R9YKG5"/>
<evidence type="ECO:0000313" key="4">
    <source>
        <dbReference type="EMBL" id="RST89800.1"/>
    </source>
</evidence>
<protein>
    <submittedName>
        <fullName evidence="4">WxL domain-containing protein</fullName>
    </submittedName>
</protein>
<dbReference type="InterPro" id="IPR027994">
    <property type="entry name" value="WxL_dom"/>
</dbReference>
<sequence>MTHKKCLFSLGGFIICFLFVSQVYADEIPSLLDEYHRKGSITFIEAVDPNEPTGPVDPTDPEKPVEPVDPIDPDGPHPGTDGPLSIDFASSLFFGKQKIVNTEQVYYASAQEIRDNRRTPAKLFYVPHFFQITDKRRSFVGWTLSVKQEQTFTDVKDAKKQILGTEIRLRYPHTVSLQKEPEDEGNVYATNVVIKPNVTSHVMTAKEGYGGGTWQAVYGTGAYEKTANQSENQPANQLAKETIDENQTVGYEGVTKKLDGTLVQDRWINQGVTLKVPGNQPIYPVFYKTTLRWVLSNVPINLET</sequence>
<accession>A0A3R9YKG5</accession>
<reference evidence="4 5" key="1">
    <citation type="submission" date="2018-03" db="EMBL/GenBank/DDBJ databases">
        <authorList>
            <person name="Gulvik C.A."/>
        </authorList>
    </citation>
    <scope>NUCLEOTIDE SEQUENCE [LARGE SCALE GENOMIC DNA]</scope>
    <source>
        <strain evidence="4 5">JCM 31581</strain>
    </source>
</reference>
<evidence type="ECO:0000259" key="3">
    <source>
        <dbReference type="Pfam" id="PF13731"/>
    </source>
</evidence>
<dbReference type="Pfam" id="PF13731">
    <property type="entry name" value="WxL"/>
    <property type="match status" value="1"/>
</dbReference>
<evidence type="ECO:0000256" key="2">
    <source>
        <dbReference type="SAM" id="SignalP"/>
    </source>
</evidence>
<feature type="region of interest" description="Disordered" evidence="1">
    <location>
        <begin position="46"/>
        <end position="81"/>
    </location>
</feature>
<keyword evidence="2" id="KW-0732">Signal</keyword>
<dbReference type="OrthoDB" id="2339326at2"/>
<feature type="domain" description="WxL" evidence="3">
    <location>
        <begin position="35"/>
        <end position="299"/>
    </location>
</feature>
<dbReference type="RefSeq" id="WP_125942410.1">
    <property type="nucleotide sequence ID" value="NZ_PXZH01000001.1"/>
</dbReference>